<protein>
    <submittedName>
        <fullName evidence="2">Uncharacterized protein</fullName>
    </submittedName>
</protein>
<organism evidence="2 3">
    <name type="scientific">Kitasatospora phosalacinea</name>
    <dbReference type="NCBI Taxonomy" id="2065"/>
    <lineage>
        <taxon>Bacteria</taxon>
        <taxon>Bacillati</taxon>
        <taxon>Actinomycetota</taxon>
        <taxon>Actinomycetes</taxon>
        <taxon>Kitasatosporales</taxon>
        <taxon>Streptomycetaceae</taxon>
        <taxon>Kitasatospora</taxon>
    </lineage>
</organism>
<dbReference type="EMBL" id="BSRX01000024">
    <property type="protein sequence ID" value="GLW56150.1"/>
    <property type="molecule type" value="Genomic_DNA"/>
</dbReference>
<name>A0A9W6PHB6_9ACTN</name>
<evidence type="ECO:0000256" key="1">
    <source>
        <dbReference type="SAM" id="MobiDB-lite"/>
    </source>
</evidence>
<dbReference type="RefSeq" id="WP_158715068.1">
    <property type="nucleotide sequence ID" value="NZ_BSRX01000024.1"/>
</dbReference>
<gene>
    <name evidence="2" type="ORF">Kpho01_41610</name>
</gene>
<feature type="compositionally biased region" description="Low complexity" evidence="1">
    <location>
        <begin position="38"/>
        <end position="48"/>
    </location>
</feature>
<sequence>MRGPLLLLGAGLGLGFVPLNATVLSGLAARRDRRRLRPAAGRPAGRALAGRRRPGHRLRPRRARQRAPVRAELAHGPAAAVTAAAAFSALAVLIGPIGLSVITRPATPSEPNEGA</sequence>
<feature type="region of interest" description="Disordered" evidence="1">
    <location>
        <begin position="34"/>
        <end position="68"/>
    </location>
</feature>
<dbReference type="AlphaFoldDB" id="A0A9W6PHB6"/>
<comment type="caution">
    <text evidence="2">The sequence shown here is derived from an EMBL/GenBank/DDBJ whole genome shotgun (WGS) entry which is preliminary data.</text>
</comment>
<reference evidence="2" key="1">
    <citation type="submission" date="2023-02" db="EMBL/GenBank/DDBJ databases">
        <title>Kitasatospora phosalacinea NBRC 14362.</title>
        <authorList>
            <person name="Ichikawa N."/>
            <person name="Sato H."/>
            <person name="Tonouchi N."/>
        </authorList>
    </citation>
    <scope>NUCLEOTIDE SEQUENCE</scope>
    <source>
        <strain evidence="2">NBRC 14362</strain>
    </source>
</reference>
<evidence type="ECO:0000313" key="3">
    <source>
        <dbReference type="Proteomes" id="UP001165143"/>
    </source>
</evidence>
<feature type="compositionally biased region" description="Basic residues" evidence="1">
    <location>
        <begin position="49"/>
        <end position="67"/>
    </location>
</feature>
<accession>A0A9W6PHB6</accession>
<evidence type="ECO:0000313" key="2">
    <source>
        <dbReference type="EMBL" id="GLW56150.1"/>
    </source>
</evidence>
<dbReference type="Proteomes" id="UP001165143">
    <property type="component" value="Unassembled WGS sequence"/>
</dbReference>
<proteinExistence type="predicted"/>